<dbReference type="EMBL" id="OV696688">
    <property type="protein sequence ID" value="CAH1259284.1"/>
    <property type="molecule type" value="Genomic_DNA"/>
</dbReference>
<keyword evidence="2" id="KW-1133">Transmembrane helix</keyword>
<feature type="transmembrane region" description="Helical" evidence="2">
    <location>
        <begin position="28"/>
        <end position="46"/>
    </location>
</feature>
<protein>
    <submittedName>
        <fullName evidence="3">Hypp2228 protein</fullName>
    </submittedName>
</protein>
<keyword evidence="2" id="KW-0472">Membrane</keyword>
<feature type="compositionally biased region" description="Basic and acidic residues" evidence="1">
    <location>
        <begin position="159"/>
        <end position="178"/>
    </location>
</feature>
<organism evidence="3 4">
    <name type="scientific">Branchiostoma lanceolatum</name>
    <name type="common">Common lancelet</name>
    <name type="synonym">Amphioxus lanceolatum</name>
    <dbReference type="NCBI Taxonomy" id="7740"/>
    <lineage>
        <taxon>Eukaryota</taxon>
        <taxon>Metazoa</taxon>
        <taxon>Chordata</taxon>
        <taxon>Cephalochordata</taxon>
        <taxon>Leptocardii</taxon>
        <taxon>Amphioxiformes</taxon>
        <taxon>Branchiostomatidae</taxon>
        <taxon>Branchiostoma</taxon>
    </lineage>
</organism>
<sequence length="260" mass="28619">MPHDQATTGLTLQPVVAMVPASWTLQPVMGATAVVVVVVVLATVVAKGQGRTVDDIRDELAQGAGRPLAVFDPRRALALMKTLVAQARREGHPKLEEFLVFLETTSPHAGEYYFRGLLIDRFGSGVVKKVSTGIDAYVKLQNKLSRYVASLSSSGHLDGFDREKEDGLGHKEGRELRHGPHTRQQCSPRRAARQQFSQRRTVMGAMVVAWHAEVVVAATVVAKEAVVMEDLRREVLGMRETLGRLQHGRTVEDIRDELAQ</sequence>
<gene>
    <name evidence="3" type="primary">Hypp2228</name>
    <name evidence="3" type="ORF">BLAG_LOCUS16637</name>
</gene>
<dbReference type="Proteomes" id="UP000838412">
    <property type="component" value="Chromosome 3"/>
</dbReference>
<accession>A0A8J9ZSC5</accession>
<reference evidence="3" key="1">
    <citation type="submission" date="2022-01" db="EMBL/GenBank/DDBJ databases">
        <authorList>
            <person name="Braso-Vives M."/>
        </authorList>
    </citation>
    <scope>NUCLEOTIDE SEQUENCE</scope>
</reference>
<evidence type="ECO:0000256" key="2">
    <source>
        <dbReference type="SAM" id="Phobius"/>
    </source>
</evidence>
<name>A0A8J9ZSC5_BRALA</name>
<dbReference type="AlphaFoldDB" id="A0A8J9ZSC5"/>
<keyword evidence="2" id="KW-0812">Transmembrane</keyword>
<keyword evidence="4" id="KW-1185">Reference proteome</keyword>
<proteinExistence type="predicted"/>
<evidence type="ECO:0000313" key="4">
    <source>
        <dbReference type="Proteomes" id="UP000838412"/>
    </source>
</evidence>
<feature type="region of interest" description="Disordered" evidence="1">
    <location>
        <begin position="159"/>
        <end position="191"/>
    </location>
</feature>
<evidence type="ECO:0000256" key="1">
    <source>
        <dbReference type="SAM" id="MobiDB-lite"/>
    </source>
</evidence>
<evidence type="ECO:0000313" key="3">
    <source>
        <dbReference type="EMBL" id="CAH1259284.1"/>
    </source>
</evidence>